<evidence type="ECO:0000313" key="2">
    <source>
        <dbReference type="Proteomes" id="UP000572635"/>
    </source>
</evidence>
<sequence>MPLPAFRTTSTAVLVVAFAALTALVLIAEREKADEYTEGEVDITQTGFDPCSLLTPDQAIHLGFDMKQPTLPTQQDSMCLWAKENGTRRDFLAVVLHPNTGMDYCAGLVTGDPEPVPLHGFPAVIGSDGACVSPAPDQTIEITMWGGTGLFPAEEVTETVASNLAEQASPEGP</sequence>
<dbReference type="AlphaFoldDB" id="A0A7W8VC88"/>
<comment type="caution">
    <text evidence="1">The sequence shown here is derived from an EMBL/GenBank/DDBJ whole genome shotgun (WGS) entry which is preliminary data.</text>
</comment>
<dbReference type="Proteomes" id="UP000572635">
    <property type="component" value="Unassembled WGS sequence"/>
</dbReference>
<keyword evidence="2" id="KW-1185">Reference proteome</keyword>
<evidence type="ECO:0000313" key="1">
    <source>
        <dbReference type="EMBL" id="MBB5430705.1"/>
    </source>
</evidence>
<dbReference type="EMBL" id="JACHDB010000001">
    <property type="protein sequence ID" value="MBB5430705.1"/>
    <property type="molecule type" value="Genomic_DNA"/>
</dbReference>
<name>A0A7W8VC88_9ACTN</name>
<accession>A0A7W8VC88</accession>
<evidence type="ECO:0008006" key="3">
    <source>
        <dbReference type="Google" id="ProtNLM"/>
    </source>
</evidence>
<dbReference type="RefSeq" id="WP_184388783.1">
    <property type="nucleotide sequence ID" value="NZ_BAAAJD010000020.1"/>
</dbReference>
<proteinExistence type="predicted"/>
<protein>
    <recommendedName>
        <fullName evidence="3">DUF3558 domain-containing protein</fullName>
    </recommendedName>
</protein>
<gene>
    <name evidence="1" type="ORF">HDA36_000789</name>
</gene>
<reference evidence="1 2" key="1">
    <citation type="submission" date="2020-08" db="EMBL/GenBank/DDBJ databases">
        <title>Sequencing the genomes of 1000 actinobacteria strains.</title>
        <authorList>
            <person name="Klenk H.-P."/>
        </authorList>
    </citation>
    <scope>NUCLEOTIDE SEQUENCE [LARGE SCALE GENOMIC DNA]</scope>
    <source>
        <strain evidence="1 2">DSM 44551</strain>
    </source>
</reference>
<organism evidence="1 2">
    <name type="scientific">Nocardiopsis composta</name>
    <dbReference type="NCBI Taxonomy" id="157465"/>
    <lineage>
        <taxon>Bacteria</taxon>
        <taxon>Bacillati</taxon>
        <taxon>Actinomycetota</taxon>
        <taxon>Actinomycetes</taxon>
        <taxon>Streptosporangiales</taxon>
        <taxon>Nocardiopsidaceae</taxon>
        <taxon>Nocardiopsis</taxon>
    </lineage>
</organism>